<dbReference type="Proteomes" id="UP000281741">
    <property type="component" value="Chromosome"/>
</dbReference>
<evidence type="ECO:0000313" key="4">
    <source>
        <dbReference type="Proteomes" id="UP000281741"/>
    </source>
</evidence>
<name>A0AAD0YF32_9FLAO</name>
<dbReference type="RefSeq" id="WP_123853448.1">
    <property type="nucleotide sequence ID" value="NZ_CP033912.1"/>
</dbReference>
<reference evidence="3 4" key="1">
    <citation type="submission" date="2018-11" db="EMBL/GenBank/DDBJ databases">
        <title>Proposal to divide the Flavobacteriaceae and reorganize its genera based on Amino Acid Identity values calculated from whole genome sequences.</title>
        <authorList>
            <person name="Nicholson A.C."/>
            <person name="Gulvik C.A."/>
            <person name="Whitney A.M."/>
            <person name="Humrighouse B.W."/>
            <person name="Bell M."/>
            <person name="Holmes B."/>
            <person name="Steigerwalt A.G."/>
            <person name="Villarma A."/>
            <person name="Sheth M."/>
            <person name="Batra D."/>
            <person name="Pryor J."/>
            <person name="Bernardet J.-F."/>
            <person name="Hugo C."/>
            <person name="Kampfer P."/>
            <person name="Newman J."/>
            <person name="McQuiston J.R."/>
        </authorList>
    </citation>
    <scope>NUCLEOTIDE SEQUENCE [LARGE SCALE GENOMIC DNA]</scope>
    <source>
        <strain evidence="1 3">G0207</strain>
        <strain evidence="2 4">H5143</strain>
    </source>
</reference>
<evidence type="ECO:0000313" key="2">
    <source>
        <dbReference type="EMBL" id="AZA97673.1"/>
    </source>
</evidence>
<protein>
    <recommendedName>
        <fullName evidence="5">Aspartyl protease</fullName>
    </recommendedName>
</protein>
<dbReference type="AlphaFoldDB" id="A0AAD0YF32"/>
<evidence type="ECO:0000313" key="3">
    <source>
        <dbReference type="Proteomes" id="UP000274073"/>
    </source>
</evidence>
<dbReference type="InterPro" id="IPR021109">
    <property type="entry name" value="Peptidase_aspartic_dom_sf"/>
</dbReference>
<dbReference type="Proteomes" id="UP000274073">
    <property type="component" value="Chromosome"/>
</dbReference>
<gene>
    <name evidence="1" type="ORF">EG349_01190</name>
    <name evidence="2" type="ORF">EG353_20005</name>
</gene>
<proteinExistence type="predicted"/>
<dbReference type="Gene3D" id="2.40.70.10">
    <property type="entry name" value="Acid Proteases"/>
    <property type="match status" value="2"/>
</dbReference>
<dbReference type="EMBL" id="CP033912">
    <property type="protein sequence ID" value="AZA97673.1"/>
    <property type="molecule type" value="Genomic_DNA"/>
</dbReference>
<accession>A0AAD0YF32</accession>
<keyword evidence="4" id="KW-1185">Reference proteome</keyword>
<dbReference type="EMBL" id="CP033915">
    <property type="protein sequence ID" value="AZA85501.1"/>
    <property type="molecule type" value="Genomic_DNA"/>
</dbReference>
<evidence type="ECO:0000313" key="1">
    <source>
        <dbReference type="EMBL" id="AZA85501.1"/>
    </source>
</evidence>
<sequence length="317" mass="35517">MTHSANIRQKISLLLFFATLGLNSQVYEKSIVLHGDTITFPITLINGYPFVSATVNGTAGKFMFDTGFGTSVMLNDDFIQLPLKKPKGNGVVGSGQSFRTNMNDNISEITFSNGISYKKLTSIISGNYGFIQNVLTPDFLGFIGYDFFKEYIFKIDYLHHKITFYKNAGETRISGDILKNEKILAVLTFEIRNRPNIPIVKFKIKGVDVMGVFDTGQNGSLQLDTESAQMLTQENIVTKSGIDSNGDTLLNITNIEICDKLTITLKGIEYAELNSTKVARRELGISEPNLMSIGYRFLAQHKTVWDYAQKKIYILEY</sequence>
<organism evidence="1 3">
    <name type="scientific">Chryseobacterium shandongense</name>
    <dbReference type="NCBI Taxonomy" id="1493872"/>
    <lineage>
        <taxon>Bacteria</taxon>
        <taxon>Pseudomonadati</taxon>
        <taxon>Bacteroidota</taxon>
        <taxon>Flavobacteriia</taxon>
        <taxon>Flavobacteriales</taxon>
        <taxon>Weeksellaceae</taxon>
        <taxon>Chryseobacterium group</taxon>
        <taxon>Chryseobacterium</taxon>
    </lineage>
</organism>
<evidence type="ECO:0008006" key="5">
    <source>
        <dbReference type="Google" id="ProtNLM"/>
    </source>
</evidence>